<dbReference type="PROSITE" id="PS51257">
    <property type="entry name" value="PROKAR_LIPOPROTEIN"/>
    <property type="match status" value="1"/>
</dbReference>
<feature type="domain" description="Manganese/iron superoxide dismutase C-terminal" evidence="8">
    <location>
        <begin position="149"/>
        <end position="250"/>
    </location>
</feature>
<accession>D6TCG4</accession>
<evidence type="ECO:0000256" key="5">
    <source>
        <dbReference type="PIRSR" id="PIRSR000349-1"/>
    </source>
</evidence>
<dbReference type="PANTHER" id="PTHR43595">
    <property type="entry name" value="37S RIBOSOMAL PROTEIN S26, MITOCHONDRIAL"/>
    <property type="match status" value="1"/>
</dbReference>
<evidence type="ECO:0000256" key="4">
    <source>
        <dbReference type="ARBA" id="ARBA00023002"/>
    </source>
</evidence>
<dbReference type="InterPro" id="IPR019833">
    <property type="entry name" value="Mn/Fe_SOD_BS"/>
</dbReference>
<comment type="catalytic activity">
    <reaction evidence="6">
        <text>2 superoxide + 2 H(+) = H2O2 + O2</text>
        <dbReference type="Rhea" id="RHEA:20696"/>
        <dbReference type="ChEBI" id="CHEBI:15378"/>
        <dbReference type="ChEBI" id="CHEBI:15379"/>
        <dbReference type="ChEBI" id="CHEBI:16240"/>
        <dbReference type="ChEBI" id="CHEBI:18421"/>
        <dbReference type="EC" id="1.15.1.1"/>
    </reaction>
</comment>
<evidence type="ECO:0000259" key="8">
    <source>
        <dbReference type="Pfam" id="PF02777"/>
    </source>
</evidence>
<protein>
    <recommendedName>
        <fullName evidence="2 6">Superoxide dismutase</fullName>
        <ecNumber evidence="2 6">1.15.1.1</ecNumber>
    </recommendedName>
</protein>
<dbReference type="FunFam" id="3.55.40.20:FF:000001">
    <property type="entry name" value="Superoxide dismutase"/>
    <property type="match status" value="1"/>
</dbReference>
<dbReference type="SUPFAM" id="SSF54719">
    <property type="entry name" value="Fe,Mn superoxide dismutase (SOD), C-terminal domain"/>
    <property type="match status" value="1"/>
</dbReference>
<evidence type="ECO:0000313" key="10">
    <source>
        <dbReference type="Proteomes" id="UP000004508"/>
    </source>
</evidence>
<dbReference type="PRINTS" id="PR01703">
    <property type="entry name" value="MNSODISMTASE"/>
</dbReference>
<evidence type="ECO:0000259" key="7">
    <source>
        <dbReference type="Pfam" id="PF00081"/>
    </source>
</evidence>
<evidence type="ECO:0000256" key="3">
    <source>
        <dbReference type="ARBA" id="ARBA00022723"/>
    </source>
</evidence>
<dbReference type="Pfam" id="PF02777">
    <property type="entry name" value="Sod_Fe_C"/>
    <property type="match status" value="1"/>
</dbReference>
<feature type="binding site" evidence="5">
    <location>
        <position position="80"/>
    </location>
    <ligand>
        <name>Mn(2+)</name>
        <dbReference type="ChEBI" id="CHEBI:29035"/>
    </ligand>
</feature>
<comment type="similarity">
    <text evidence="1 6">Belongs to the iron/manganese superoxide dismutase family.</text>
</comment>
<dbReference type="EMBL" id="ADVG01000001">
    <property type="protein sequence ID" value="EFH89981.1"/>
    <property type="molecule type" value="Genomic_DNA"/>
</dbReference>
<dbReference type="InterPro" id="IPR019832">
    <property type="entry name" value="Mn/Fe_SOD_C"/>
</dbReference>
<dbReference type="PANTHER" id="PTHR43595:SF2">
    <property type="entry name" value="SMALL RIBOSOMAL SUBUNIT PROTEIN MS42"/>
    <property type="match status" value="1"/>
</dbReference>
<dbReference type="RefSeq" id="WP_007906973.1">
    <property type="nucleotide sequence ID" value="NZ_ADVG01000001.1"/>
</dbReference>
<reference evidence="9 10" key="1">
    <citation type="journal article" date="2011" name="Stand. Genomic Sci.">
        <title>Non-contiguous finished genome sequence and contextual data of the filamentous soil bacterium Ktedonobacter racemifer type strain (SOSP1-21).</title>
        <authorList>
            <person name="Chang Y.J."/>
            <person name="Land M."/>
            <person name="Hauser L."/>
            <person name="Chertkov O."/>
            <person name="Del Rio T.G."/>
            <person name="Nolan M."/>
            <person name="Copeland A."/>
            <person name="Tice H."/>
            <person name="Cheng J.F."/>
            <person name="Lucas S."/>
            <person name="Han C."/>
            <person name="Goodwin L."/>
            <person name="Pitluck S."/>
            <person name="Ivanova N."/>
            <person name="Ovchinikova G."/>
            <person name="Pati A."/>
            <person name="Chen A."/>
            <person name="Palaniappan K."/>
            <person name="Mavromatis K."/>
            <person name="Liolios K."/>
            <person name="Brettin T."/>
            <person name="Fiebig A."/>
            <person name="Rohde M."/>
            <person name="Abt B."/>
            <person name="Goker M."/>
            <person name="Detter J.C."/>
            <person name="Woyke T."/>
            <person name="Bristow J."/>
            <person name="Eisen J.A."/>
            <person name="Markowitz V."/>
            <person name="Hugenholtz P."/>
            <person name="Kyrpides N.C."/>
            <person name="Klenk H.P."/>
            <person name="Lapidus A."/>
        </authorList>
    </citation>
    <scope>NUCLEOTIDE SEQUENCE [LARGE SCALE GENOMIC DNA]</scope>
    <source>
        <strain evidence="10">DSM 44963</strain>
    </source>
</reference>
<dbReference type="EC" id="1.15.1.1" evidence="2 6"/>
<dbReference type="InterPro" id="IPR019831">
    <property type="entry name" value="Mn/Fe_SOD_N"/>
</dbReference>
<dbReference type="Gene3D" id="1.10.287.990">
    <property type="entry name" value="Fe,Mn superoxide dismutase (SOD) domain"/>
    <property type="match status" value="1"/>
</dbReference>
<evidence type="ECO:0000256" key="6">
    <source>
        <dbReference type="RuleBase" id="RU000414"/>
    </source>
</evidence>
<dbReference type="InParanoid" id="D6TCG4"/>
<feature type="binding site" evidence="5">
    <location>
        <position position="134"/>
    </location>
    <ligand>
        <name>Mn(2+)</name>
        <dbReference type="ChEBI" id="CHEBI:29035"/>
    </ligand>
</feature>
<dbReference type="GO" id="GO:0046872">
    <property type="term" value="F:metal ion binding"/>
    <property type="evidence" value="ECO:0007669"/>
    <property type="project" value="UniProtKB-KW"/>
</dbReference>
<organism evidence="9 10">
    <name type="scientific">Ktedonobacter racemifer DSM 44963</name>
    <dbReference type="NCBI Taxonomy" id="485913"/>
    <lineage>
        <taxon>Bacteria</taxon>
        <taxon>Bacillati</taxon>
        <taxon>Chloroflexota</taxon>
        <taxon>Ktedonobacteria</taxon>
        <taxon>Ktedonobacterales</taxon>
        <taxon>Ktedonobacteraceae</taxon>
        <taxon>Ktedonobacter</taxon>
    </lineage>
</organism>
<feature type="domain" description="Manganese/iron superoxide dismutase N-terminal" evidence="7">
    <location>
        <begin position="56"/>
        <end position="141"/>
    </location>
</feature>
<dbReference type="InterPro" id="IPR001189">
    <property type="entry name" value="Mn/Fe_SOD"/>
</dbReference>
<feature type="binding site" evidence="5">
    <location>
        <position position="221"/>
    </location>
    <ligand>
        <name>Mn(2+)</name>
        <dbReference type="ChEBI" id="CHEBI:29035"/>
    </ligand>
</feature>
<dbReference type="FunCoup" id="D6TCG4">
    <property type="interactions" value="346"/>
</dbReference>
<dbReference type="PIRSF" id="PIRSF000349">
    <property type="entry name" value="SODismutase"/>
    <property type="match status" value="1"/>
</dbReference>
<dbReference type="FunFam" id="1.10.287.990:FF:000001">
    <property type="entry name" value="Superoxide dismutase"/>
    <property type="match status" value="1"/>
</dbReference>
<dbReference type="STRING" id="485913.Krac_11574"/>
<keyword evidence="3 5" id="KW-0479">Metal-binding</keyword>
<dbReference type="InterPro" id="IPR036314">
    <property type="entry name" value="SOD_C_sf"/>
</dbReference>
<dbReference type="InterPro" id="IPR036324">
    <property type="entry name" value="Mn/Fe_SOD_N_sf"/>
</dbReference>
<proteinExistence type="inferred from homology"/>
<dbReference type="Gene3D" id="3.55.40.20">
    <property type="entry name" value="Iron/manganese superoxide dismutase, C-terminal domain"/>
    <property type="match status" value="1"/>
</dbReference>
<dbReference type="AlphaFoldDB" id="D6TCG4"/>
<evidence type="ECO:0000313" key="9">
    <source>
        <dbReference type="EMBL" id="EFH89981.1"/>
    </source>
</evidence>
<dbReference type="Proteomes" id="UP000004508">
    <property type="component" value="Unassembled WGS sequence"/>
</dbReference>
<gene>
    <name evidence="9" type="ORF">Krac_11574</name>
</gene>
<dbReference type="Pfam" id="PF00081">
    <property type="entry name" value="Sod_Fe_N"/>
    <property type="match status" value="1"/>
</dbReference>
<name>D6TCG4_KTERA</name>
<dbReference type="SUPFAM" id="SSF46609">
    <property type="entry name" value="Fe,Mn superoxide dismutase (SOD), N-terminal domain"/>
    <property type="match status" value="1"/>
</dbReference>
<dbReference type="eggNOG" id="COG0605">
    <property type="taxonomic scope" value="Bacteria"/>
</dbReference>
<dbReference type="GO" id="GO:0005737">
    <property type="term" value="C:cytoplasm"/>
    <property type="evidence" value="ECO:0007669"/>
    <property type="project" value="TreeGrafter"/>
</dbReference>
<feature type="binding site" evidence="5">
    <location>
        <position position="217"/>
    </location>
    <ligand>
        <name>Mn(2+)</name>
        <dbReference type="ChEBI" id="CHEBI:29035"/>
    </ligand>
</feature>
<sequence>MRPFILSKSQVLRRREFLTQVTAVAGGILLVACGGTAATESASSGPSEQGNPAKGFQLPPLGYAYNALEPYIDAQTMQLHHDKHHATYVKNLNDALKNHPFASLPIEEVLRRINELPENIRTAVRNNGGGHANHSMFWRIMKPKGGGEPAGELASAIKANFGSFASFKEAFNTTGSKVFGSGWVWLVSDKSGKLQITSAANQDSPLLNGLYPVMGNDVWEHAYYLKHQNRRADYLNAWWNVTNWDEIAKRYGQAKNI</sequence>
<evidence type="ECO:0000256" key="1">
    <source>
        <dbReference type="ARBA" id="ARBA00008714"/>
    </source>
</evidence>
<keyword evidence="4 6" id="KW-0560">Oxidoreductase</keyword>
<evidence type="ECO:0000256" key="2">
    <source>
        <dbReference type="ARBA" id="ARBA00012682"/>
    </source>
</evidence>
<comment type="function">
    <text evidence="6">Destroys radicals which are normally produced within the cells and which are toxic to biological systems.</text>
</comment>
<dbReference type="GO" id="GO:0004784">
    <property type="term" value="F:superoxide dismutase activity"/>
    <property type="evidence" value="ECO:0007669"/>
    <property type="project" value="UniProtKB-EC"/>
</dbReference>
<dbReference type="PROSITE" id="PS00088">
    <property type="entry name" value="SOD_MN"/>
    <property type="match status" value="1"/>
</dbReference>
<comment type="caution">
    <text evidence="9">The sequence shown here is derived from an EMBL/GenBank/DDBJ whole genome shotgun (WGS) entry which is preliminary data.</text>
</comment>
<keyword evidence="10" id="KW-1185">Reference proteome</keyword>